<accession>A0A256J142</accession>
<dbReference type="InterPro" id="IPR033949">
    <property type="entry name" value="CobQ_GATase1"/>
</dbReference>
<dbReference type="HAMAP" id="MF_00028">
    <property type="entry name" value="CobQ"/>
    <property type="match status" value="1"/>
</dbReference>
<evidence type="ECO:0000313" key="12">
    <source>
        <dbReference type="Proteomes" id="UP000215731"/>
    </source>
</evidence>
<name>A0A256J142_HALEZ</name>
<dbReference type="Gene3D" id="3.40.50.880">
    <property type="match status" value="1"/>
</dbReference>
<dbReference type="InterPro" id="IPR011698">
    <property type="entry name" value="GATase_3"/>
</dbReference>
<dbReference type="RefSeq" id="WP_094553294.1">
    <property type="nucleotide sequence ID" value="NZ_NHOZ01000103.1"/>
</dbReference>
<comment type="function">
    <text evidence="6 7">Catalyzes amidations at positions B, D, E, and G on adenosylcobyrinic A,C-diamide. NH(2) groups are provided by glutamine, and one molecule of ATP is hydrogenolyzed for each amidation.</text>
</comment>
<dbReference type="PANTHER" id="PTHR21343">
    <property type="entry name" value="DETHIOBIOTIN SYNTHETASE"/>
    <property type="match status" value="1"/>
</dbReference>
<dbReference type="InterPro" id="IPR002586">
    <property type="entry name" value="CobQ/CobB/MinD/ParA_Nub-bd_dom"/>
</dbReference>
<evidence type="ECO:0000256" key="4">
    <source>
        <dbReference type="ARBA" id="ARBA00022573"/>
    </source>
</evidence>
<dbReference type="EMBL" id="NHOZ01000103">
    <property type="protein sequence ID" value="OYR62102.1"/>
    <property type="molecule type" value="Genomic_DNA"/>
</dbReference>
<dbReference type="InterPro" id="IPR027417">
    <property type="entry name" value="P-loop_NTPase"/>
</dbReference>
<dbReference type="GO" id="GO:0003824">
    <property type="term" value="F:catalytic activity"/>
    <property type="evidence" value="ECO:0007669"/>
    <property type="project" value="InterPro"/>
</dbReference>
<feature type="compositionally biased region" description="Gly residues" evidence="8">
    <location>
        <begin position="271"/>
        <end position="283"/>
    </location>
</feature>
<evidence type="ECO:0000256" key="5">
    <source>
        <dbReference type="ARBA" id="ARBA00022962"/>
    </source>
</evidence>
<dbReference type="SUPFAM" id="SSF52540">
    <property type="entry name" value="P-loop containing nucleoside triphosphate hydrolases"/>
    <property type="match status" value="1"/>
</dbReference>
<feature type="active site" description="Nucleophile" evidence="7">
    <location>
        <position position="372"/>
    </location>
</feature>
<dbReference type="NCBIfam" id="NF001989">
    <property type="entry name" value="PRK00784.1"/>
    <property type="match status" value="1"/>
</dbReference>
<comment type="pathway">
    <text evidence="1 7">Cofactor biosynthesis; adenosylcobalamin biosynthesis.</text>
</comment>
<dbReference type="Pfam" id="PF01656">
    <property type="entry name" value="CbiA"/>
    <property type="match status" value="1"/>
</dbReference>
<keyword evidence="4 7" id="KW-0169">Cobalamin biosynthesis</keyword>
<organism evidence="11 12">
    <name type="scientific">Halorubrum ezzemoulense</name>
    <name type="common">Halorubrum chaoviator</name>
    <dbReference type="NCBI Taxonomy" id="337243"/>
    <lineage>
        <taxon>Archaea</taxon>
        <taxon>Methanobacteriati</taxon>
        <taxon>Methanobacteriota</taxon>
        <taxon>Stenosarchaea group</taxon>
        <taxon>Halobacteria</taxon>
        <taxon>Halobacteriales</taxon>
        <taxon>Haloferacaceae</taxon>
        <taxon>Halorubrum</taxon>
    </lineage>
</organism>
<evidence type="ECO:0000256" key="3">
    <source>
        <dbReference type="ARBA" id="ARBA00014921"/>
    </source>
</evidence>
<dbReference type="Pfam" id="PF07685">
    <property type="entry name" value="GATase_3"/>
    <property type="match status" value="1"/>
</dbReference>
<evidence type="ECO:0000259" key="9">
    <source>
        <dbReference type="Pfam" id="PF01656"/>
    </source>
</evidence>
<evidence type="ECO:0000256" key="7">
    <source>
        <dbReference type="HAMAP-Rule" id="MF_00028"/>
    </source>
</evidence>
<dbReference type="Gene3D" id="3.40.50.300">
    <property type="entry name" value="P-loop containing nucleotide triphosphate hydrolases"/>
    <property type="match status" value="1"/>
</dbReference>
<evidence type="ECO:0000256" key="8">
    <source>
        <dbReference type="SAM" id="MobiDB-lite"/>
    </source>
</evidence>
<keyword evidence="5 7" id="KW-0315">Glutamine amidotransferase</keyword>
<dbReference type="UniPathway" id="UPA00148"/>
<feature type="domain" description="CobB/CobQ-like glutamine amidotransferase" evidence="10">
    <location>
        <begin position="296"/>
        <end position="485"/>
    </location>
</feature>
<feature type="domain" description="CobQ/CobB/MinD/ParA nucleotide binding" evidence="9">
    <location>
        <begin position="24"/>
        <end position="251"/>
    </location>
</feature>
<dbReference type="CDD" id="cd01750">
    <property type="entry name" value="GATase1_CobQ"/>
    <property type="match status" value="1"/>
</dbReference>
<evidence type="ECO:0000313" key="11">
    <source>
        <dbReference type="EMBL" id="OYR62102.1"/>
    </source>
</evidence>
<evidence type="ECO:0000256" key="2">
    <source>
        <dbReference type="ARBA" id="ARBA00006205"/>
    </source>
</evidence>
<protein>
    <recommendedName>
        <fullName evidence="3 7">Probable cobyric acid synthase</fullName>
    </recommendedName>
</protein>
<dbReference type="InterPro" id="IPR004459">
    <property type="entry name" value="CobQ_synth"/>
</dbReference>
<dbReference type="SUPFAM" id="SSF52317">
    <property type="entry name" value="Class I glutamine amidotransferase-like"/>
    <property type="match status" value="1"/>
</dbReference>
<evidence type="ECO:0000259" key="10">
    <source>
        <dbReference type="Pfam" id="PF07685"/>
    </source>
</evidence>
<dbReference type="GO" id="GO:0015420">
    <property type="term" value="F:ABC-type vitamin B12 transporter activity"/>
    <property type="evidence" value="ECO:0007669"/>
    <property type="project" value="UniProtKB-UniRule"/>
</dbReference>
<dbReference type="AlphaFoldDB" id="A0A256J142"/>
<feature type="active site" evidence="7">
    <location>
        <position position="480"/>
    </location>
</feature>
<sequence>MTDAGADEGGGAEADPESDADTVLIAGTASHVGKSTLAAGLCRLLARRGVSVAPYKAQNMSNNARVALAPDGEWGEVGVSQHVQARAAETVPTTDVNPVLLKPRGGGESQVIVDGEAVANAPASAYYDDHWATARDAAVAAHERLAADHDVIVAEGAGSIAEINLHDRDLANVECARFADAAILIAVDIERGGAFASLYGTLELLPDDLRERVCGAVITKFRGDPALLEPGIDEIEARTGVPVVGVVPHDDPGLPAEDSLSLPDAATAEDGSGGGGTGSGGVLGTDDGVPDDEAVRVGVPRLPRISNFTDLEPLAREPGVRVAYLPLDAALDGVDAVVLPGSKNTVDDLLALREAGFDGALRAFDAPVVGVCGGYQLLGERLLDAAVEGVGDREAVPGVGLLPVETRFSTEKRVERVTRAVDGVGPIAGAEGRATGYEIRAGRTRVLNDGEREAAPTLLATEPLGAEGVTTDRVLGTYLHGLFETPAVRDAFVETVFASAGRTRPDATTADRSPYERAADLVADHVDLAAAGLDELLGSAE</sequence>
<dbReference type="PANTHER" id="PTHR21343:SF1">
    <property type="entry name" value="COBYRIC ACID SYNTHASE"/>
    <property type="match status" value="1"/>
</dbReference>
<dbReference type="InterPro" id="IPR029062">
    <property type="entry name" value="Class_I_gatase-like"/>
</dbReference>
<feature type="region of interest" description="Disordered" evidence="8">
    <location>
        <begin position="249"/>
        <end position="292"/>
    </location>
</feature>
<dbReference type="Proteomes" id="UP000215731">
    <property type="component" value="Unassembled WGS sequence"/>
</dbReference>
<dbReference type="PROSITE" id="PS51274">
    <property type="entry name" value="GATASE_COBBQ"/>
    <property type="match status" value="1"/>
</dbReference>
<evidence type="ECO:0000256" key="1">
    <source>
        <dbReference type="ARBA" id="ARBA00004953"/>
    </source>
</evidence>
<comment type="caution">
    <text evidence="11">The sequence shown here is derived from an EMBL/GenBank/DDBJ whole genome shotgun (WGS) entry which is preliminary data.</text>
</comment>
<gene>
    <name evidence="7" type="primary">cobQ</name>
    <name evidence="11" type="ORF">DJ80_11180</name>
</gene>
<proteinExistence type="inferred from homology"/>
<dbReference type="GO" id="GO:0009236">
    <property type="term" value="P:cobalamin biosynthetic process"/>
    <property type="evidence" value="ECO:0007669"/>
    <property type="project" value="UniProtKB-UniRule"/>
</dbReference>
<evidence type="ECO:0000256" key="6">
    <source>
        <dbReference type="ARBA" id="ARBA00025166"/>
    </source>
</evidence>
<reference evidence="11 12" key="1">
    <citation type="journal article" date="2014" name="Front. Microbiol.">
        <title>Population and genomic analysis of the genus Halorubrum.</title>
        <authorList>
            <person name="Fullmer M.S."/>
            <person name="Soucy S.M."/>
            <person name="Swithers K.S."/>
            <person name="Makkay A.M."/>
            <person name="Wheeler R."/>
            <person name="Ventosa A."/>
            <person name="Gogarten J.P."/>
            <person name="Papke R.T."/>
        </authorList>
    </citation>
    <scope>NUCLEOTIDE SEQUENCE [LARGE SCALE GENOMIC DNA]</scope>
    <source>
        <strain evidence="11 12">Ga36</strain>
    </source>
</reference>
<comment type="similarity">
    <text evidence="2 7">Belongs to the CobB/CobQ family. CobQ subfamily.</text>
</comment>